<proteinExistence type="predicted"/>
<dbReference type="AlphaFoldDB" id="A0A418Q5R0"/>
<dbReference type="PANTHER" id="PTHR31270">
    <property type="entry name" value="GLUTAMINYL-PEPTIDE CYCLOTRANSFERASE"/>
    <property type="match status" value="1"/>
</dbReference>
<dbReference type="STRING" id="1451189.CFAL_02560"/>
<name>A0A418Q5R0_9CORY</name>
<evidence type="ECO:0000313" key="2">
    <source>
        <dbReference type="Proteomes" id="UP000285278"/>
    </source>
</evidence>
<dbReference type="InterPro" id="IPR007788">
    <property type="entry name" value="QCT"/>
</dbReference>
<evidence type="ECO:0000313" key="1">
    <source>
        <dbReference type="EMBL" id="RIX34008.1"/>
    </source>
</evidence>
<accession>A0A418Q5R0</accession>
<dbReference type="EMBL" id="QXJK01000010">
    <property type="protein sequence ID" value="RIX34008.1"/>
    <property type="molecule type" value="Genomic_DNA"/>
</dbReference>
<dbReference type="Proteomes" id="UP000285278">
    <property type="component" value="Unassembled WGS sequence"/>
</dbReference>
<comment type="caution">
    <text evidence="1">The sequence shown here is derived from an EMBL/GenBank/DDBJ whole genome shotgun (WGS) entry which is preliminary data.</text>
</comment>
<keyword evidence="2" id="KW-1185">Reference proteome</keyword>
<gene>
    <name evidence="1" type="ORF">D3M95_08925</name>
</gene>
<reference evidence="1 2" key="1">
    <citation type="submission" date="2018-09" db="EMBL/GenBank/DDBJ databases">
        <title>Optimization and identification of Corynebacterium falsenii FN1-14 from fish paste.</title>
        <authorList>
            <person name="Daroonpunt R."/>
            <person name="Tanasupawat S."/>
        </authorList>
    </citation>
    <scope>NUCLEOTIDE SEQUENCE [LARGE SCALE GENOMIC DNA]</scope>
    <source>
        <strain evidence="1 2">FN1-14</strain>
    </source>
</reference>
<dbReference type="PANTHER" id="PTHR31270:SF1">
    <property type="entry name" value="GLUTAMINYL-PEPTIDE CYCLOTRANSFERASE"/>
    <property type="match status" value="1"/>
</dbReference>
<dbReference type="SUPFAM" id="SSF63829">
    <property type="entry name" value="Calcium-dependent phosphotriesterase"/>
    <property type="match status" value="1"/>
</dbReference>
<keyword evidence="1" id="KW-0808">Transferase</keyword>
<dbReference type="Pfam" id="PF05096">
    <property type="entry name" value="Glu_cyclase_2"/>
    <property type="match status" value="1"/>
</dbReference>
<dbReference type="OrthoDB" id="9783700at2"/>
<sequence length="296" mass="31530">MVSMRIAAFSPVSFFRRHPPRAAITAAIMTGALVLTSCSGDSSDPTNAAGQADGGVEQLEATIVATHPWDKTSFTQGLQVTGPDQLLVGTGQYGQSRIYHSTLAGQQSDSHDLPPEFFGEGVTQTNDPADPAHPIVWQLTWKAGKAIKRAADTLQQIGEASYDGEGWGLCAQQDRLVMSDGSGTLTFRDPGTFQPTGTVEVTLAGQPTSMLNELDCATDGTVWANVWQTNQICRIDPASGKVTGVLDTTNTFPAATKPGADVLNGIAEVPGSTPPRFYMTGKWWDELYEVTVQPGR</sequence>
<organism evidence="1 2">
    <name type="scientific">Corynebacterium falsenii</name>
    <dbReference type="NCBI Taxonomy" id="108486"/>
    <lineage>
        <taxon>Bacteria</taxon>
        <taxon>Bacillati</taxon>
        <taxon>Actinomycetota</taxon>
        <taxon>Actinomycetes</taxon>
        <taxon>Mycobacteriales</taxon>
        <taxon>Corynebacteriaceae</taxon>
        <taxon>Corynebacterium</taxon>
    </lineage>
</organism>
<dbReference type="GO" id="GO:0016603">
    <property type="term" value="F:glutaminyl-peptide cyclotransferase activity"/>
    <property type="evidence" value="ECO:0007669"/>
    <property type="project" value="InterPro"/>
</dbReference>
<protein>
    <submittedName>
        <fullName evidence="1">Glutaminyl-peptide cyclotransferase</fullName>
    </submittedName>
</protein>